<feature type="compositionally biased region" description="Polar residues" evidence="1">
    <location>
        <begin position="87"/>
        <end position="104"/>
    </location>
</feature>
<dbReference type="Proteomes" id="UP001234178">
    <property type="component" value="Unassembled WGS sequence"/>
</dbReference>
<sequence>MADIETIDTRNRDVNCLYKTVQLPMVPDGCSGYHVKCYSSYTSVSKQEISAAQPSHEHVDLNGIGGYSDETHPSSQSGTDVADRTLRSGTKASTSSVNTRTVYLQESSRQNRNSRRVRESVTTERPHGAEPDVASRNNLHPTIPKICPNLPRKKKDNFCHGLSDYQARSLSLDIIPWHTFPGTHWQPTIRHAAKHSTILPPPTFGARSTQQYLYECFHLRT</sequence>
<accession>A0ABQ9Z0I0</accession>
<evidence type="ECO:0000313" key="3">
    <source>
        <dbReference type="Proteomes" id="UP001234178"/>
    </source>
</evidence>
<reference evidence="2 3" key="1">
    <citation type="journal article" date="2023" name="Nucleic Acids Res.">
        <title>The hologenome of Daphnia magna reveals possible DNA methylation and microbiome-mediated evolution of the host genome.</title>
        <authorList>
            <person name="Chaturvedi A."/>
            <person name="Li X."/>
            <person name="Dhandapani V."/>
            <person name="Marshall H."/>
            <person name="Kissane S."/>
            <person name="Cuenca-Cambronero M."/>
            <person name="Asole G."/>
            <person name="Calvet F."/>
            <person name="Ruiz-Romero M."/>
            <person name="Marangio P."/>
            <person name="Guigo R."/>
            <person name="Rago D."/>
            <person name="Mirbahai L."/>
            <person name="Eastwood N."/>
            <person name="Colbourne J.K."/>
            <person name="Zhou J."/>
            <person name="Mallon E."/>
            <person name="Orsini L."/>
        </authorList>
    </citation>
    <scope>NUCLEOTIDE SEQUENCE [LARGE SCALE GENOMIC DNA]</scope>
    <source>
        <strain evidence="2">LRV0_1</strain>
    </source>
</reference>
<gene>
    <name evidence="2" type="ORF">OUZ56_011504</name>
</gene>
<dbReference type="EMBL" id="JAOYFB010000002">
    <property type="protein sequence ID" value="KAK4006350.1"/>
    <property type="molecule type" value="Genomic_DNA"/>
</dbReference>
<keyword evidence="3" id="KW-1185">Reference proteome</keyword>
<feature type="compositionally biased region" description="Basic and acidic residues" evidence="1">
    <location>
        <begin position="116"/>
        <end position="130"/>
    </location>
</feature>
<organism evidence="2 3">
    <name type="scientific">Daphnia magna</name>
    <dbReference type="NCBI Taxonomy" id="35525"/>
    <lineage>
        <taxon>Eukaryota</taxon>
        <taxon>Metazoa</taxon>
        <taxon>Ecdysozoa</taxon>
        <taxon>Arthropoda</taxon>
        <taxon>Crustacea</taxon>
        <taxon>Branchiopoda</taxon>
        <taxon>Diplostraca</taxon>
        <taxon>Cladocera</taxon>
        <taxon>Anomopoda</taxon>
        <taxon>Daphniidae</taxon>
        <taxon>Daphnia</taxon>
    </lineage>
</organism>
<evidence type="ECO:0000256" key="1">
    <source>
        <dbReference type="SAM" id="MobiDB-lite"/>
    </source>
</evidence>
<protein>
    <submittedName>
        <fullName evidence="2">Uncharacterized protein</fullName>
    </submittedName>
</protein>
<name>A0ABQ9Z0I0_9CRUS</name>
<evidence type="ECO:0000313" key="2">
    <source>
        <dbReference type="EMBL" id="KAK4006350.1"/>
    </source>
</evidence>
<proteinExistence type="predicted"/>
<comment type="caution">
    <text evidence="2">The sequence shown here is derived from an EMBL/GenBank/DDBJ whole genome shotgun (WGS) entry which is preliminary data.</text>
</comment>
<feature type="region of interest" description="Disordered" evidence="1">
    <location>
        <begin position="51"/>
        <end position="147"/>
    </location>
</feature>